<dbReference type="PANTHER" id="PTHR13215">
    <property type="entry name" value="RNA POLYMERASE II TRANSCRIPTIONAL COACTIVATOR"/>
    <property type="match status" value="1"/>
</dbReference>
<keyword evidence="6" id="KW-0539">Nucleus</keyword>
<dbReference type="GO" id="GO:0060261">
    <property type="term" value="P:positive regulation of transcription initiation by RNA polymerase II"/>
    <property type="evidence" value="ECO:0007669"/>
    <property type="project" value="InterPro"/>
</dbReference>
<dbReference type="InterPro" id="IPR009044">
    <property type="entry name" value="ssDNA-bd_transcriptional_reg"/>
</dbReference>
<dbReference type="OrthoDB" id="2505440at2759"/>
<dbReference type="SUPFAM" id="SSF54447">
    <property type="entry name" value="ssDNA-binding transcriptional regulator domain"/>
    <property type="match status" value="1"/>
</dbReference>
<feature type="region of interest" description="Disordered" evidence="7">
    <location>
        <begin position="88"/>
        <end position="115"/>
    </location>
</feature>
<keyword evidence="4" id="KW-0238">DNA-binding</keyword>
<keyword evidence="3" id="KW-0805">Transcription regulation</keyword>
<keyword evidence="5" id="KW-0804">Transcription</keyword>
<evidence type="ECO:0000256" key="6">
    <source>
        <dbReference type="ARBA" id="ARBA00023242"/>
    </source>
</evidence>
<feature type="domain" description="Transcriptional coactivator p15 (PC4) C-terminal" evidence="8">
    <location>
        <begin position="121"/>
        <end position="171"/>
    </location>
</feature>
<evidence type="ECO:0000313" key="10">
    <source>
        <dbReference type="RefSeq" id="XP_022329488.1"/>
    </source>
</evidence>
<dbReference type="AlphaFoldDB" id="A0A8B8DP27"/>
<proteinExistence type="inferred from homology"/>
<protein>
    <submittedName>
        <fullName evidence="10">Activated RNA polymerase II transcriptional coactivator p15-like</fullName>
    </submittedName>
</protein>
<reference evidence="10" key="1">
    <citation type="submission" date="2025-08" db="UniProtKB">
        <authorList>
            <consortium name="RefSeq"/>
        </authorList>
    </citation>
    <scope>IDENTIFICATION</scope>
    <source>
        <tissue evidence="10">Whole sample</tissue>
    </source>
</reference>
<comment type="subcellular location">
    <subcellularLocation>
        <location evidence="1">Nucleus</location>
    </subcellularLocation>
</comment>
<evidence type="ECO:0000256" key="1">
    <source>
        <dbReference type="ARBA" id="ARBA00004123"/>
    </source>
</evidence>
<gene>
    <name evidence="10" type="primary">LOC111128252</name>
</gene>
<dbReference type="KEGG" id="cvn:111128252"/>
<dbReference type="GO" id="GO:0005634">
    <property type="term" value="C:nucleus"/>
    <property type="evidence" value="ECO:0007669"/>
    <property type="project" value="UniProtKB-SubCell"/>
</dbReference>
<dbReference type="RefSeq" id="XP_022329488.1">
    <property type="nucleotide sequence ID" value="XM_022473780.1"/>
</dbReference>
<keyword evidence="9" id="KW-1185">Reference proteome</keyword>
<evidence type="ECO:0000256" key="4">
    <source>
        <dbReference type="ARBA" id="ARBA00023125"/>
    </source>
</evidence>
<dbReference type="Proteomes" id="UP000694844">
    <property type="component" value="Chromosome 4"/>
</dbReference>
<accession>A0A8B8DP27</accession>
<name>A0A8B8DP27_CRAVI</name>
<comment type="similarity">
    <text evidence="2">Belongs to the transcriptional coactivator PC4 family.</text>
</comment>
<dbReference type="Gene3D" id="2.30.31.10">
    <property type="entry name" value="Transcriptional Coactivator Pc4, Chain A"/>
    <property type="match status" value="1"/>
</dbReference>
<dbReference type="GO" id="GO:0003677">
    <property type="term" value="F:DNA binding"/>
    <property type="evidence" value="ECO:0007669"/>
    <property type="project" value="UniProtKB-KW"/>
</dbReference>
<evidence type="ECO:0000259" key="8">
    <source>
        <dbReference type="Pfam" id="PF02229"/>
    </source>
</evidence>
<dbReference type="Pfam" id="PF02229">
    <property type="entry name" value="PC4"/>
    <property type="match status" value="1"/>
</dbReference>
<dbReference type="GeneID" id="111128252"/>
<evidence type="ECO:0000313" key="9">
    <source>
        <dbReference type="Proteomes" id="UP000694844"/>
    </source>
</evidence>
<dbReference type="InterPro" id="IPR045125">
    <property type="entry name" value="Sub1/Tcp4-like"/>
</dbReference>
<organism evidence="9 10">
    <name type="scientific">Crassostrea virginica</name>
    <name type="common">Eastern oyster</name>
    <dbReference type="NCBI Taxonomy" id="6565"/>
    <lineage>
        <taxon>Eukaryota</taxon>
        <taxon>Metazoa</taxon>
        <taxon>Spiralia</taxon>
        <taxon>Lophotrochozoa</taxon>
        <taxon>Mollusca</taxon>
        <taxon>Bivalvia</taxon>
        <taxon>Autobranchia</taxon>
        <taxon>Pteriomorphia</taxon>
        <taxon>Ostreida</taxon>
        <taxon>Ostreoidea</taxon>
        <taxon>Ostreidae</taxon>
        <taxon>Crassostrea</taxon>
    </lineage>
</organism>
<sequence>MAERSRHVLVSVQEQILILRSYKKNGDNWPQVYREVLQSVGGLSWKAQRLYKENSCAKIKKRMSNQVEKLISKREELIENEELRSLVRSVRQNGPDNQTRQHEKRKRDADQTGTKVKKKFRLSEKKFVTVNEFQGQVLIDLRKFYIDDDGLRKPGKKGISLTLEQWIRLKECTGEIDNAITEHY</sequence>
<evidence type="ECO:0000256" key="3">
    <source>
        <dbReference type="ARBA" id="ARBA00023015"/>
    </source>
</evidence>
<evidence type="ECO:0000256" key="7">
    <source>
        <dbReference type="SAM" id="MobiDB-lite"/>
    </source>
</evidence>
<evidence type="ECO:0000256" key="5">
    <source>
        <dbReference type="ARBA" id="ARBA00023163"/>
    </source>
</evidence>
<dbReference type="InterPro" id="IPR003173">
    <property type="entry name" value="PC4_C"/>
</dbReference>
<evidence type="ECO:0000256" key="2">
    <source>
        <dbReference type="ARBA" id="ARBA00009001"/>
    </source>
</evidence>
<dbReference type="GO" id="GO:0003713">
    <property type="term" value="F:transcription coactivator activity"/>
    <property type="evidence" value="ECO:0007669"/>
    <property type="project" value="InterPro"/>
</dbReference>